<evidence type="ECO:0000313" key="1">
    <source>
        <dbReference type="EMBL" id="JAP09101.1"/>
    </source>
</evidence>
<protein>
    <submittedName>
        <fullName evidence="1">Putative ovule protein</fullName>
    </submittedName>
</protein>
<proteinExistence type="predicted"/>
<accession>A0A0V0GMR1</accession>
<name>A0A0V0GMR1_SOLCH</name>
<dbReference type="AlphaFoldDB" id="A0A0V0GMR1"/>
<sequence length="64" mass="7605">TGRFPLKRLLQLKFHNAERKVFASTVLRSIQPVTSLYRKNFLYLCYKWIAGKLHCLETNSFQET</sequence>
<reference evidence="1" key="1">
    <citation type="submission" date="2015-12" db="EMBL/GenBank/DDBJ databases">
        <title>Gene expression during late stages of embryo sac development: a critical building block for successful pollen-pistil interactions.</title>
        <authorList>
            <person name="Liu Y."/>
            <person name="Joly V."/>
            <person name="Sabar M."/>
            <person name="Matton D.P."/>
        </authorList>
    </citation>
    <scope>NUCLEOTIDE SEQUENCE</scope>
</reference>
<organism evidence="1">
    <name type="scientific">Solanum chacoense</name>
    <name type="common">Chaco potato</name>
    <dbReference type="NCBI Taxonomy" id="4108"/>
    <lineage>
        <taxon>Eukaryota</taxon>
        <taxon>Viridiplantae</taxon>
        <taxon>Streptophyta</taxon>
        <taxon>Embryophyta</taxon>
        <taxon>Tracheophyta</taxon>
        <taxon>Spermatophyta</taxon>
        <taxon>Magnoliopsida</taxon>
        <taxon>eudicotyledons</taxon>
        <taxon>Gunneridae</taxon>
        <taxon>Pentapetalae</taxon>
        <taxon>asterids</taxon>
        <taxon>lamiids</taxon>
        <taxon>Solanales</taxon>
        <taxon>Solanaceae</taxon>
        <taxon>Solanoideae</taxon>
        <taxon>Solaneae</taxon>
        <taxon>Solanum</taxon>
    </lineage>
</organism>
<dbReference type="EMBL" id="GEDG01035661">
    <property type="protein sequence ID" value="JAP09101.1"/>
    <property type="molecule type" value="Transcribed_RNA"/>
</dbReference>
<feature type="non-terminal residue" evidence="1">
    <location>
        <position position="1"/>
    </location>
</feature>